<organism evidence="1 2">
    <name type="scientific">Salinibacterium amurskyense</name>
    <dbReference type="NCBI Taxonomy" id="205941"/>
    <lineage>
        <taxon>Bacteria</taxon>
        <taxon>Bacillati</taxon>
        <taxon>Actinomycetota</taxon>
        <taxon>Actinomycetes</taxon>
        <taxon>Micrococcales</taxon>
        <taxon>Microbacteriaceae</taxon>
        <taxon>Salinibacterium</taxon>
    </lineage>
</organism>
<protein>
    <submittedName>
        <fullName evidence="1">Uncharacterized protein</fullName>
    </submittedName>
</protein>
<sequence>MNQPLAPATVPSHLNPVHIDAGNRTLAEMQDLASSLTFAAMLTDDGFEIVHLNGAHTDGGRFASMSSSVQALSDAVAHELKIGTNEYVIIASELGHVIQLRVQGHPIVIAALFDTHETLGKGLSIARIAARRMAELIA</sequence>
<evidence type="ECO:0000313" key="1">
    <source>
        <dbReference type="EMBL" id="PJJ81001.1"/>
    </source>
</evidence>
<evidence type="ECO:0000313" key="2">
    <source>
        <dbReference type="Proteomes" id="UP000231742"/>
    </source>
</evidence>
<name>A0A2M9D5K9_9MICO</name>
<reference evidence="1 2" key="1">
    <citation type="submission" date="2017-11" db="EMBL/GenBank/DDBJ databases">
        <title>Genomic Encyclopedia of Archaeal and Bacterial Type Strains, Phase II (KMG-II): From Individual Species to Whole Genera.</title>
        <authorList>
            <person name="Goeker M."/>
        </authorList>
    </citation>
    <scope>NUCLEOTIDE SEQUENCE [LARGE SCALE GENOMIC DNA]</scope>
    <source>
        <strain evidence="1 2">DSM 16400</strain>
    </source>
</reference>
<dbReference type="SUPFAM" id="SSF103196">
    <property type="entry name" value="Roadblock/LC7 domain"/>
    <property type="match status" value="1"/>
</dbReference>
<dbReference type="Proteomes" id="UP000231742">
    <property type="component" value="Unassembled WGS sequence"/>
</dbReference>
<dbReference type="EMBL" id="PGFH01000001">
    <property type="protein sequence ID" value="PJJ81001.1"/>
    <property type="molecule type" value="Genomic_DNA"/>
</dbReference>
<dbReference type="OrthoDB" id="5120279at2"/>
<accession>A0A2M9D5K9</accession>
<gene>
    <name evidence="1" type="ORF">CLV85_0168</name>
</gene>
<dbReference type="RefSeq" id="WP_100387729.1">
    <property type="nucleotide sequence ID" value="NZ_BMZU01000001.1"/>
</dbReference>
<keyword evidence="2" id="KW-1185">Reference proteome</keyword>
<proteinExistence type="predicted"/>
<comment type="caution">
    <text evidence="1">The sequence shown here is derived from an EMBL/GenBank/DDBJ whole genome shotgun (WGS) entry which is preliminary data.</text>
</comment>
<dbReference type="Gene3D" id="3.30.450.30">
    <property type="entry name" value="Dynein light chain 2a, cytoplasmic"/>
    <property type="match status" value="1"/>
</dbReference>
<dbReference type="AlphaFoldDB" id="A0A2M9D5K9"/>